<organism evidence="2">
    <name type="scientific">Selaginella moellendorffii</name>
    <name type="common">Spikemoss</name>
    <dbReference type="NCBI Taxonomy" id="88036"/>
    <lineage>
        <taxon>Eukaryota</taxon>
        <taxon>Viridiplantae</taxon>
        <taxon>Streptophyta</taxon>
        <taxon>Embryophyta</taxon>
        <taxon>Tracheophyta</taxon>
        <taxon>Lycopodiopsida</taxon>
        <taxon>Selaginellales</taxon>
        <taxon>Selaginellaceae</taxon>
        <taxon>Selaginella</taxon>
    </lineage>
</organism>
<dbReference type="AlphaFoldDB" id="D8QYJ6"/>
<evidence type="ECO:0000313" key="1">
    <source>
        <dbReference type="EMBL" id="EFJ34248.1"/>
    </source>
</evidence>
<name>D8QYJ6_SELML</name>
<dbReference type="Proteomes" id="UP000001514">
    <property type="component" value="Unassembled WGS sequence"/>
</dbReference>
<dbReference type="Gramene" id="EFJ34248">
    <property type="protein sequence ID" value="EFJ34248"/>
    <property type="gene ID" value="SELMODRAFT_405428"/>
</dbReference>
<dbReference type="InParanoid" id="D8QYJ6"/>
<protein>
    <submittedName>
        <fullName evidence="1">Uncharacterized protein</fullName>
    </submittedName>
</protein>
<keyword evidence="2" id="KW-1185">Reference proteome</keyword>
<gene>
    <name evidence="1" type="ORF">SELMODRAFT_405428</name>
</gene>
<reference evidence="1 2" key="1">
    <citation type="journal article" date="2011" name="Science">
        <title>The Selaginella genome identifies genetic changes associated with the evolution of vascular plants.</title>
        <authorList>
            <person name="Banks J.A."/>
            <person name="Nishiyama T."/>
            <person name="Hasebe M."/>
            <person name="Bowman J.L."/>
            <person name="Gribskov M."/>
            <person name="dePamphilis C."/>
            <person name="Albert V.A."/>
            <person name="Aono N."/>
            <person name="Aoyama T."/>
            <person name="Ambrose B.A."/>
            <person name="Ashton N.W."/>
            <person name="Axtell M.J."/>
            <person name="Barker E."/>
            <person name="Barker M.S."/>
            <person name="Bennetzen J.L."/>
            <person name="Bonawitz N.D."/>
            <person name="Chapple C."/>
            <person name="Cheng C."/>
            <person name="Correa L.G."/>
            <person name="Dacre M."/>
            <person name="DeBarry J."/>
            <person name="Dreyer I."/>
            <person name="Elias M."/>
            <person name="Engstrom E.M."/>
            <person name="Estelle M."/>
            <person name="Feng L."/>
            <person name="Finet C."/>
            <person name="Floyd S.K."/>
            <person name="Frommer W.B."/>
            <person name="Fujita T."/>
            <person name="Gramzow L."/>
            <person name="Gutensohn M."/>
            <person name="Harholt J."/>
            <person name="Hattori M."/>
            <person name="Heyl A."/>
            <person name="Hirai T."/>
            <person name="Hiwatashi Y."/>
            <person name="Ishikawa M."/>
            <person name="Iwata M."/>
            <person name="Karol K.G."/>
            <person name="Koehler B."/>
            <person name="Kolukisaoglu U."/>
            <person name="Kubo M."/>
            <person name="Kurata T."/>
            <person name="Lalonde S."/>
            <person name="Li K."/>
            <person name="Li Y."/>
            <person name="Litt A."/>
            <person name="Lyons E."/>
            <person name="Manning G."/>
            <person name="Maruyama T."/>
            <person name="Michael T.P."/>
            <person name="Mikami K."/>
            <person name="Miyazaki S."/>
            <person name="Morinaga S."/>
            <person name="Murata T."/>
            <person name="Mueller-Roeber B."/>
            <person name="Nelson D.R."/>
            <person name="Obara M."/>
            <person name="Oguri Y."/>
            <person name="Olmstead R.G."/>
            <person name="Onodera N."/>
            <person name="Petersen B.L."/>
            <person name="Pils B."/>
            <person name="Prigge M."/>
            <person name="Rensing S.A."/>
            <person name="Riano-Pachon D.M."/>
            <person name="Roberts A.W."/>
            <person name="Sato Y."/>
            <person name="Scheller H.V."/>
            <person name="Schulz B."/>
            <person name="Schulz C."/>
            <person name="Shakirov E.V."/>
            <person name="Shibagaki N."/>
            <person name="Shinohara N."/>
            <person name="Shippen D.E."/>
            <person name="Soerensen I."/>
            <person name="Sotooka R."/>
            <person name="Sugimoto N."/>
            <person name="Sugita M."/>
            <person name="Sumikawa N."/>
            <person name="Tanurdzic M."/>
            <person name="Theissen G."/>
            <person name="Ulvskov P."/>
            <person name="Wakazuki S."/>
            <person name="Weng J.K."/>
            <person name="Willats W.W."/>
            <person name="Wipf D."/>
            <person name="Wolf P.G."/>
            <person name="Yang L."/>
            <person name="Zimmer A.D."/>
            <person name="Zhu Q."/>
            <person name="Mitros T."/>
            <person name="Hellsten U."/>
            <person name="Loque D."/>
            <person name="Otillar R."/>
            <person name="Salamov A."/>
            <person name="Schmutz J."/>
            <person name="Shapiro H."/>
            <person name="Lindquist E."/>
            <person name="Lucas S."/>
            <person name="Rokhsar D."/>
            <person name="Grigoriev I.V."/>
        </authorList>
    </citation>
    <scope>NUCLEOTIDE SEQUENCE [LARGE SCALE GENOMIC DNA]</scope>
</reference>
<accession>D8QYJ6</accession>
<evidence type="ECO:0000313" key="2">
    <source>
        <dbReference type="Proteomes" id="UP000001514"/>
    </source>
</evidence>
<dbReference type="KEGG" id="smo:SELMODRAFT_405428"/>
<proteinExistence type="predicted"/>
<dbReference type="EMBL" id="GL377569">
    <property type="protein sequence ID" value="EFJ34248.1"/>
    <property type="molecule type" value="Genomic_DNA"/>
</dbReference>
<sequence length="208" mass="23937">MELWMHLTFAKFLMDCEQIVPQTQCAQASNTVQKLVVDEEEDLHVYFYSDFMDLTAKVEELQMEAAIDSLYIDFKWKAAYLLQSTLGKKHLIQVAGLYFVTSETNYTGFSYHIWKKVKKTTGEHEDLLTLPDLPQYKREGIDLPESCVHKRKWTAQADKETPSPVCVTWYVWYDQLEGLGGNGSFEPEMEAVELEGVAMGTQELEESV</sequence>
<dbReference type="HOGENOM" id="CLU_1322860_0_0_1"/>